<dbReference type="Pfam" id="PF05593">
    <property type="entry name" value="RHS_repeat"/>
    <property type="match status" value="8"/>
</dbReference>
<dbReference type="PROSITE" id="PS50818">
    <property type="entry name" value="INTEIN_C_TER"/>
    <property type="match status" value="1"/>
</dbReference>
<proteinExistence type="predicted"/>
<feature type="compositionally biased region" description="Basic residues" evidence="4">
    <location>
        <begin position="112"/>
        <end position="123"/>
    </location>
</feature>
<feature type="region of interest" description="Disordered" evidence="4">
    <location>
        <begin position="1"/>
        <end position="23"/>
    </location>
</feature>
<dbReference type="SMART" id="SM00560">
    <property type="entry name" value="LamGL"/>
    <property type="match status" value="1"/>
</dbReference>
<dbReference type="InterPro" id="IPR056823">
    <property type="entry name" value="TEN-like_YD-shell"/>
</dbReference>
<evidence type="ECO:0000256" key="5">
    <source>
        <dbReference type="SAM" id="Phobius"/>
    </source>
</evidence>
<keyword evidence="5" id="KW-0472">Membrane</keyword>
<dbReference type="PANTHER" id="PTHR32305">
    <property type="match status" value="1"/>
</dbReference>
<feature type="compositionally biased region" description="Gly residues" evidence="4">
    <location>
        <begin position="3273"/>
        <end position="3284"/>
    </location>
</feature>
<keyword evidence="2" id="KW-0677">Repeat</keyword>
<feature type="compositionally biased region" description="Polar residues" evidence="4">
    <location>
        <begin position="140"/>
        <end position="153"/>
    </location>
</feature>
<dbReference type="Gene3D" id="2.180.10.10">
    <property type="entry name" value="RHS repeat-associated core"/>
    <property type="match status" value="3"/>
</dbReference>
<dbReference type="NCBIfam" id="TIGR01643">
    <property type="entry name" value="YD_repeat_2x"/>
    <property type="match status" value="8"/>
</dbReference>
<dbReference type="SUPFAM" id="SSF49899">
    <property type="entry name" value="Concanavalin A-like lectins/glucanases"/>
    <property type="match status" value="3"/>
</dbReference>
<dbReference type="Pfam" id="PF13385">
    <property type="entry name" value="Laminin_G_3"/>
    <property type="match status" value="3"/>
</dbReference>
<evidence type="ECO:0000313" key="8">
    <source>
        <dbReference type="Proteomes" id="UP000183585"/>
    </source>
</evidence>
<evidence type="ECO:0000313" key="7">
    <source>
        <dbReference type="EMBL" id="SCE79877.1"/>
    </source>
</evidence>
<evidence type="ECO:0000256" key="1">
    <source>
        <dbReference type="ARBA" id="ARBA00022729"/>
    </source>
</evidence>
<keyword evidence="3" id="KW-1015">Disulfide bond</keyword>
<accession>A0A1C4V7C9</accession>
<dbReference type="InterPro" id="IPR050708">
    <property type="entry name" value="T6SS_VgrG/RHS"/>
</dbReference>
<dbReference type="InterPro" id="IPR036844">
    <property type="entry name" value="Hint_dom_sf"/>
</dbReference>
<feature type="region of interest" description="Disordered" evidence="4">
    <location>
        <begin position="1574"/>
        <end position="1593"/>
    </location>
</feature>
<name>A0A1C4V7C9_9ACTN</name>
<feature type="domain" description="Laminin G" evidence="6">
    <location>
        <begin position="955"/>
        <end position="1140"/>
    </location>
</feature>
<gene>
    <name evidence="7" type="ORF">GA0070563_10288</name>
</gene>
<dbReference type="Pfam" id="PF07591">
    <property type="entry name" value="PT-HINT"/>
    <property type="match status" value="1"/>
</dbReference>
<dbReference type="InterPro" id="IPR006530">
    <property type="entry name" value="YD"/>
</dbReference>
<evidence type="ECO:0000256" key="3">
    <source>
        <dbReference type="ARBA" id="ARBA00023157"/>
    </source>
</evidence>
<keyword evidence="5" id="KW-1133">Transmembrane helix</keyword>
<dbReference type="InterPro" id="IPR031325">
    <property type="entry name" value="RHS_repeat"/>
</dbReference>
<dbReference type="SUPFAM" id="SSF51294">
    <property type="entry name" value="Hedgehog/intein (Hint) domain"/>
    <property type="match status" value="1"/>
</dbReference>
<dbReference type="InterPro" id="IPR006558">
    <property type="entry name" value="LamG-like"/>
</dbReference>
<dbReference type="InterPro" id="IPR001791">
    <property type="entry name" value="Laminin_G"/>
</dbReference>
<keyword evidence="8" id="KW-1185">Reference proteome</keyword>
<keyword evidence="1" id="KW-0732">Signal</keyword>
<dbReference type="Proteomes" id="UP000183585">
    <property type="component" value="Unassembled WGS sequence"/>
</dbReference>
<dbReference type="Gene3D" id="2.170.16.10">
    <property type="entry name" value="Hedgehog/Intein (Hint) domain"/>
    <property type="match status" value="1"/>
</dbReference>
<dbReference type="CDD" id="cd00081">
    <property type="entry name" value="Hint"/>
    <property type="match status" value="1"/>
</dbReference>
<dbReference type="InterPro" id="IPR045351">
    <property type="entry name" value="DUF6531"/>
</dbReference>
<dbReference type="Gene3D" id="2.60.120.200">
    <property type="match status" value="3"/>
</dbReference>
<dbReference type="InterPro" id="IPR022385">
    <property type="entry name" value="Rhs_assc_core"/>
</dbReference>
<reference evidence="8" key="1">
    <citation type="submission" date="2016-06" db="EMBL/GenBank/DDBJ databases">
        <authorList>
            <person name="Varghese N."/>
            <person name="Submissions Spin"/>
        </authorList>
    </citation>
    <scope>NUCLEOTIDE SEQUENCE [LARGE SCALE GENOMIC DNA]</scope>
    <source>
        <strain evidence="8">DSM 43168</strain>
    </source>
</reference>
<evidence type="ECO:0000256" key="4">
    <source>
        <dbReference type="SAM" id="MobiDB-lite"/>
    </source>
</evidence>
<evidence type="ECO:0000259" key="6">
    <source>
        <dbReference type="PROSITE" id="PS50025"/>
    </source>
</evidence>
<feature type="compositionally biased region" description="Low complexity" evidence="4">
    <location>
        <begin position="3252"/>
        <end position="3272"/>
    </location>
</feature>
<dbReference type="EMBL" id="FMCT01000002">
    <property type="protein sequence ID" value="SCE79877.1"/>
    <property type="molecule type" value="Genomic_DNA"/>
</dbReference>
<sequence>MGGRWQHAQLAVPGRPGRRRRRRATGRLAVVLVLTMLMTVAAPKAPLPHQGNTGFPLSWLSDLLALRFSWADPAVPKQQMGRSPQRGHYVDSPPVQDHSAVRPAPGELALHTSRKPATGKRTTRSADGFDPAASRHVPEASTSTSDVFQNPDGSYTRRVRQSPVNFKDRQGRWQRIDNSLTSAGGRLRARAVPIDVSLAKSTDPGTPLVRMGLPGGQSLGYDLAGAAPSTASVERGLATYPGVFPNVDLTLRVSGNAVKESLVFHSADVATEYLYPLRLTGLTARVDDNGEVRFLDGDGKAVAVMPVGWMQDSAVDRTGAKATSHDIRYAIVEHGDGQALKVSIDGAWLRDPARKFPVELDPTTGTVATNTDDTYVQSDSTTARFTADNVAVGSFGTGSAKALLPFPTFGTTYAGKRLSAADLNVFMSYQGLGGECAARRFDVHRVTQSWSAASVTYSSFPSYTSSIGNASPSSAAACGNVNAVRTVGTWVSVPLNAADVNEWVTGASNYGLALTASETDTVAWKRFTSANADLDCNNSVYGLIDCGPFIDVTYTDNVAPQVDLRYPANNGTVDTLSPELIAQGHDPDNWPAKGLRFNFLVYNDQATQITSSGWVAGGVWKVPAGVLEWKKTYLYAVQVSDYSSTGATTPMYAFTPQVPQPPVTSALAQNGGKGYDGNVGNYTTSDTDAQVTTVGPALAVNRDYNSLDTRTDNAFGRGWSSILDMRTTENRDASNTLQTVTVRYPDGQEVAFGRNNSGTWVAPLGRYAVFKPITGGYSLTDKDATSYEFTQAAGTGVHRITKITDASGRALTFQYDTGGRLETMTSAASNRSLSFTWSTPPTATVAHVATVSTDPVVPADPGTAQTWTYGYDGDLLTSVCEPDAGTQCDTYGYTSVSQHVNTVLNSDPYAFWRLNDAPNATAALSAVISKDGADTGTYTDVTLGGAAALPDSTSTSATFNGTTSRVALPAKAVAESAYQSIGLWFKTSTPNGVLFSYQKDQVTPAATTTGAYVPALYVGSDGRLHGELGTANPAGAMSSPGPVTDGQWHHVVLAGNGGSQQLFLDGIQIGSLTGAINLHTLDAGNAYMGAGFLGGAWPNQPHSTPTATFFTGSITDVAYHNRGLTGTDVAAAYESGRAGTPQLSLVTSASGRVQAQVVYHSVTGRVAQITDENGGVWKVGAPSASGSSLVYVSSVLGSQPTDYWRLGDVEAPADAVNVVHSHEARYNAVTFDTNQSDTSPFSDTYGGIFNGTSSYVKPYNPANQTVPGIDFPVVDDTTVEMWFKTPANHAASGVLYSYQRNELNNTPATTNWTPALYVGADGLLRGEFYNGTWNAPITSTTKVNDGKWHHVVLSASTTRQTLYLDNKIVGFLGAMVATNATVSYVGAGTTKGWPSSSGDVSYFKGNIAEFAYYDRELPPAEVDAHYRAAKSAAQTGPTATLTPVATVTTTDPANKTATDVYDIVNGNRLIAATDALGRTTSYGYDVGGFESVEFDPLGMKTASGRDVRGNTIRSTVCRDQTTCDSTYYKYWPDSTTVNLTPDPRNDQLIEVRDARSQGATDNTHLTKLGYDTVGNRVSVTSPPVPGYTSGRTTTMTYSTATTPAVGGGTVPPGLPLTTVSAKGATQQTQYNSAGDAVRITDPAGLVTEFTYDGIGRTRTKTVKAEAPVGDLTTTYTYDAAGQVVEQLDPPVLNQVTGATHTARTTTTYDADGNVTYRKVEDTTGGDAPRDSTSDYNLHGQLVKTVDAVGAVTLFEYDDYGNTTRTVACATSPPPTSPCPNGDVLRAKTETYDAAGQQLTTTITGADGTNTRVSSKAYYANGNLASDTDAMNWVTEYEYDYNDNVTKVTRTDGVKRFVREQNSYDAIGNIITQRADNGANWTTYSYDAAGRLVSSTEQPFDLERVTKYSYDADDHVTSTQSLAGQLQTPLQTVENTFDPMGRVTSESVSVKSAALPTGWWQMGEPAGYEAYDSSPSQRTLYSYNGTVGRSDGAALFTRTNVLQTTQPALNTTQSYSVSAWVKLSDLNQDQTVVGEGGNNNGAFFLKYSKSYNRWEFAAARTDTTSTTWSAARSSAAPTVNTWAHLVAVFDAGTKEMSLFVNGSLSGSTTQPTPWNAVTPLSVGGILIGPNEAQLVNGAIDNVQIFQEELSADEVGTLYGGGNGRKATTTVTPKKLTTSYTVDKRGLITAVTDPMGNVTTYEYDAPGNLAKVVAPPVSTETFGGGAPVPAVPVSRTGYNTFGEPTETQDPLTNVLTTRYDAVGRPIKTIRPAYTPPGGSPIPAAETTTAYDGLGQVESTTDARGKTTTFEYDALGNTVQVTNPAGKVTTAVYDKVGDLLETVDPTGAKTTATYDYLGRVLTRSQVVRQPTPITNTTTYDYGTGAYGNTPAAGPWLRKVTTPEGVATSTTYNWVGEPLTVTDGANNVTTTDYDGLGRPIRTILPDLTRTTVAYDGVGRPTMVQNLDASNVVQTTEKMGYDDNGNLIWVKDARGTTTNFGYDARGNLTSETQPVTTTTAIGTSFGYDLAGNQTRFTDGRGNAFWTTYNSWGLPESRIEPATPAYPNVADRTFTVAYDALGRPARQDSPGGVTVTNTYDDLGQLTRVAGSGAEATTTDRVFDYDDAGRLTSLSVPSGTNTIGYDDRGLPLTITGPTGSNSFSYNRDGRMAARTDAAGTTNYTYDVAGRLKTTANPTTGINVAVTYNKTSQPATITYGTNNNVRTLAYDPLHRLKTDTLKNSAGTVTLGSITYGYDNNGNETSKTTTGLAGSASNTYTYDLADRLTSWNNGITNTTYAYDDSGNRTQNGSRTFTYDARNQLSTQNDGTTYTYTARGTLRSTANGSAAYATETDAFGQVITQQGTGGASTTYTYDALGRALKPGFVYTGLGNDLASDGTATYTRGPSGELLGTGSGTGAGSRYTWTDQHTDVVAQFTATGTTIAGSTTYDPLGKVTATSGMVGNLGYQSEWTESLTGRVNMHARWYNTTTGQFDTRDSADVSPVPDSITANRFQYGDGNPLTTIDPTGHFGWSSFKRGIASAARVVTNPVSTFRAAASYTASTFKYVSSGRAWKDVKSSAKKVTSKATKAWHTVKKSTVRWAKKKTQALKDAYHATRSCLSKGVGKCVKETAKKTVKKTIDSAKATVKAIKKDPWRFAATAAAGLIATVAVGALCATGVGCLILAGAAAGALASGTGYMVDVSRGDQEFSWSGLAGTMIEGGLDGAASAGLGRLGGALGTRALGGAANRLPSLGSRMPGGSAVKAGGGSSARAAATKSGGSRGGSGGGGGSSARAVDRSSGGGSPQAGSGRRQENCHSFDPSTRVLLADGSSRPISALNIGDKMAATDPNSGRTEAKRVTQLHLNQDRNLTDVTVRDKSLGKRTVLKTTEHHPFWDATERRWVDAGQLTPGHRLLVHDDKRLEGDGTGAGMGGGGPGRQVTVAAVRNHTGNQPMHDLTVADTHTYYVIVGDTPVLVHNCGSGSPDYMDGAHNYTAGGHSVTYKETATAVGSDSRTLRNLANVRNDGMHDVVAHGTRDGYIDLDGEITNGGQLVDAIRANPHYREGQACRLMVCHSGVSGVGQQVADELNVPILAPTDRVGTNPLRGPGQEPLVDNGGGWVTLRPRGR</sequence>
<dbReference type="NCBIfam" id="TIGR03696">
    <property type="entry name" value="Rhs_assc_core"/>
    <property type="match status" value="1"/>
</dbReference>
<dbReference type="SMART" id="SM00306">
    <property type="entry name" value="HintN"/>
    <property type="match status" value="1"/>
</dbReference>
<dbReference type="PROSITE" id="PS50025">
    <property type="entry name" value="LAM_G_DOMAIN"/>
    <property type="match status" value="1"/>
</dbReference>
<evidence type="ECO:0000256" key="2">
    <source>
        <dbReference type="ARBA" id="ARBA00022737"/>
    </source>
</evidence>
<dbReference type="InterPro" id="IPR030934">
    <property type="entry name" value="Intein_C"/>
</dbReference>
<dbReference type="PANTHER" id="PTHR32305:SF15">
    <property type="entry name" value="PROTEIN RHSA-RELATED"/>
    <property type="match status" value="1"/>
</dbReference>
<dbReference type="Pfam" id="PF25023">
    <property type="entry name" value="TEN_YD-shell"/>
    <property type="match status" value="1"/>
</dbReference>
<protein>
    <submittedName>
        <fullName evidence="7">Intein C-terminal splicing region/RHS repeat-associated core domain-containing protein</fullName>
    </submittedName>
</protein>
<dbReference type="Pfam" id="PF20148">
    <property type="entry name" value="DUF6531"/>
    <property type="match status" value="1"/>
</dbReference>
<feature type="region of interest" description="Disordered" evidence="4">
    <location>
        <begin position="76"/>
        <end position="157"/>
    </location>
</feature>
<keyword evidence="5" id="KW-0812">Transmembrane</keyword>
<dbReference type="InterPro" id="IPR013320">
    <property type="entry name" value="ConA-like_dom_sf"/>
</dbReference>
<organism evidence="7 8">
    <name type="scientific">Micromonospora carbonacea</name>
    <dbReference type="NCBI Taxonomy" id="47853"/>
    <lineage>
        <taxon>Bacteria</taxon>
        <taxon>Bacillati</taxon>
        <taxon>Actinomycetota</taxon>
        <taxon>Actinomycetes</taxon>
        <taxon>Micromonosporales</taxon>
        <taxon>Micromonosporaceae</taxon>
        <taxon>Micromonospora</taxon>
    </lineage>
</organism>
<dbReference type="InterPro" id="IPR003587">
    <property type="entry name" value="Hint_dom_N"/>
</dbReference>
<dbReference type="NCBIfam" id="TIGR01443">
    <property type="entry name" value="intein_Cterm"/>
    <property type="match status" value="1"/>
</dbReference>
<dbReference type="SMART" id="SM00282">
    <property type="entry name" value="LamG"/>
    <property type="match status" value="2"/>
</dbReference>
<feature type="region of interest" description="Disordered" evidence="4">
    <location>
        <begin position="3242"/>
        <end position="3311"/>
    </location>
</feature>
<dbReference type="CDD" id="cd00110">
    <property type="entry name" value="LamG"/>
    <property type="match status" value="2"/>
</dbReference>
<feature type="transmembrane region" description="Helical" evidence="5">
    <location>
        <begin position="24"/>
        <end position="42"/>
    </location>
</feature>